<dbReference type="Gene3D" id="3.40.50.880">
    <property type="match status" value="1"/>
</dbReference>
<sequence length="91" mass="10117">MKLLLTSGGITNKSIAKALFDLVGKKPKDTALVFIPTASNIEKGDKDWLINDLINLKNQNFKSISITDISAVPENIWRPQIISEGKYLVFN</sequence>
<comment type="caution">
    <text evidence="1">The sequence shown here is derived from an EMBL/GenBank/DDBJ whole genome shotgun (WGS) entry which is preliminary data.</text>
</comment>
<reference evidence="1 2" key="1">
    <citation type="journal article" date="2016" name="Nat. Commun.">
        <title>Thousands of microbial genomes shed light on interconnected biogeochemical processes in an aquifer system.</title>
        <authorList>
            <person name="Anantharaman K."/>
            <person name="Brown C.T."/>
            <person name="Hug L.A."/>
            <person name="Sharon I."/>
            <person name="Castelle C.J."/>
            <person name="Probst A.J."/>
            <person name="Thomas B.C."/>
            <person name="Singh A."/>
            <person name="Wilkins M.J."/>
            <person name="Karaoz U."/>
            <person name="Brodie E.L."/>
            <person name="Williams K.H."/>
            <person name="Hubbard S.S."/>
            <person name="Banfield J.F."/>
        </authorList>
    </citation>
    <scope>NUCLEOTIDE SEQUENCE [LARGE SCALE GENOMIC DNA]</scope>
</reference>
<name>A0A1F8FPR9_9BACT</name>
<dbReference type="EMBL" id="MGJV01000015">
    <property type="protein sequence ID" value="OGN15144.1"/>
    <property type="molecule type" value="Genomic_DNA"/>
</dbReference>
<dbReference type="Proteomes" id="UP000176581">
    <property type="component" value="Unassembled WGS sequence"/>
</dbReference>
<proteinExistence type="predicted"/>
<accession>A0A1F8FPR9</accession>
<gene>
    <name evidence="1" type="ORF">A3J47_01450</name>
</gene>
<organism evidence="1 2">
    <name type="scientific">Candidatus Yanofskybacteria bacterium RIFCSPHIGHO2_02_FULL_43_22</name>
    <dbReference type="NCBI Taxonomy" id="1802681"/>
    <lineage>
        <taxon>Bacteria</taxon>
        <taxon>Candidatus Yanofskyibacteriota</taxon>
    </lineage>
</organism>
<evidence type="ECO:0008006" key="3">
    <source>
        <dbReference type="Google" id="ProtNLM"/>
    </source>
</evidence>
<dbReference type="InterPro" id="IPR029062">
    <property type="entry name" value="Class_I_gatase-like"/>
</dbReference>
<dbReference type="AlphaFoldDB" id="A0A1F8FPR9"/>
<evidence type="ECO:0000313" key="2">
    <source>
        <dbReference type="Proteomes" id="UP000176581"/>
    </source>
</evidence>
<protein>
    <recommendedName>
        <fullName evidence="3">Peptidase E</fullName>
    </recommendedName>
</protein>
<evidence type="ECO:0000313" key="1">
    <source>
        <dbReference type="EMBL" id="OGN15144.1"/>
    </source>
</evidence>